<name>A0ABD2PIN8_9CUCU</name>
<comment type="caution">
    <text evidence="1">The sequence shown here is derived from an EMBL/GenBank/DDBJ whole genome shotgun (WGS) entry which is preliminary data.</text>
</comment>
<gene>
    <name evidence="1" type="ORF">HHI36_024094</name>
</gene>
<dbReference type="Proteomes" id="UP001516400">
    <property type="component" value="Unassembled WGS sequence"/>
</dbReference>
<reference evidence="1 2" key="1">
    <citation type="journal article" date="2021" name="BMC Biol.">
        <title>Horizontally acquired antibacterial genes associated with adaptive radiation of ladybird beetles.</title>
        <authorList>
            <person name="Li H.S."/>
            <person name="Tang X.F."/>
            <person name="Huang Y.H."/>
            <person name="Xu Z.Y."/>
            <person name="Chen M.L."/>
            <person name="Du X.Y."/>
            <person name="Qiu B.Y."/>
            <person name="Chen P.T."/>
            <person name="Zhang W."/>
            <person name="Slipinski A."/>
            <person name="Escalona H.E."/>
            <person name="Waterhouse R.M."/>
            <person name="Zwick A."/>
            <person name="Pang H."/>
        </authorList>
    </citation>
    <scope>NUCLEOTIDE SEQUENCE [LARGE SCALE GENOMIC DNA]</scope>
    <source>
        <strain evidence="1">SYSU2018</strain>
    </source>
</reference>
<dbReference type="AlphaFoldDB" id="A0ABD2PIN8"/>
<organism evidence="1 2">
    <name type="scientific">Cryptolaemus montrouzieri</name>
    <dbReference type="NCBI Taxonomy" id="559131"/>
    <lineage>
        <taxon>Eukaryota</taxon>
        <taxon>Metazoa</taxon>
        <taxon>Ecdysozoa</taxon>
        <taxon>Arthropoda</taxon>
        <taxon>Hexapoda</taxon>
        <taxon>Insecta</taxon>
        <taxon>Pterygota</taxon>
        <taxon>Neoptera</taxon>
        <taxon>Endopterygota</taxon>
        <taxon>Coleoptera</taxon>
        <taxon>Polyphaga</taxon>
        <taxon>Cucujiformia</taxon>
        <taxon>Coccinelloidea</taxon>
        <taxon>Coccinellidae</taxon>
        <taxon>Scymninae</taxon>
        <taxon>Scymnini</taxon>
        <taxon>Cryptolaemus</taxon>
    </lineage>
</organism>
<accession>A0ABD2PIN8</accession>
<proteinExistence type="predicted"/>
<dbReference type="EMBL" id="JABFTP020000192">
    <property type="protein sequence ID" value="KAL3290574.1"/>
    <property type="molecule type" value="Genomic_DNA"/>
</dbReference>
<protein>
    <submittedName>
        <fullName evidence="1">Uncharacterized protein</fullName>
    </submittedName>
</protein>
<keyword evidence="2" id="KW-1185">Reference proteome</keyword>
<evidence type="ECO:0000313" key="2">
    <source>
        <dbReference type="Proteomes" id="UP001516400"/>
    </source>
</evidence>
<sequence length="85" mass="9010">MDAEWIRSLLLDGLLDKYSPMIMAIEHSGIAISADFIKMKLLDMEPVDGSGGSSGCVFAGRGAGNAGNFGRYRSNTTNGQAAARR</sequence>
<evidence type="ECO:0000313" key="1">
    <source>
        <dbReference type="EMBL" id="KAL3290574.1"/>
    </source>
</evidence>